<feature type="transmembrane region" description="Helical" evidence="1">
    <location>
        <begin position="297"/>
        <end position="317"/>
    </location>
</feature>
<organism evidence="2 3">
    <name type="scientific">Methylomonas rivi</name>
    <dbReference type="NCBI Taxonomy" id="2952226"/>
    <lineage>
        <taxon>Bacteria</taxon>
        <taxon>Pseudomonadati</taxon>
        <taxon>Pseudomonadota</taxon>
        <taxon>Gammaproteobacteria</taxon>
        <taxon>Methylococcales</taxon>
        <taxon>Methylococcaceae</taxon>
        <taxon>Methylomonas</taxon>
    </lineage>
</organism>
<keyword evidence="3" id="KW-1185">Reference proteome</keyword>
<feature type="transmembrane region" description="Helical" evidence="1">
    <location>
        <begin position="93"/>
        <end position="118"/>
    </location>
</feature>
<evidence type="ECO:0000256" key="1">
    <source>
        <dbReference type="SAM" id="Phobius"/>
    </source>
</evidence>
<feature type="transmembrane region" description="Helical" evidence="1">
    <location>
        <begin position="36"/>
        <end position="55"/>
    </location>
</feature>
<dbReference type="Proteomes" id="UP001524586">
    <property type="component" value="Unassembled WGS sequence"/>
</dbReference>
<feature type="transmembrane region" description="Helical" evidence="1">
    <location>
        <begin position="124"/>
        <end position="141"/>
    </location>
</feature>
<keyword evidence="1" id="KW-0472">Membrane</keyword>
<sequence>MKLFIQFLVIVATLAGMVVLAFFFKSTDEGDFSASVFYGVLTLLITSALITLFRWDKKRDRDEEIELRQCVGIRVNMALNNKQPVEFYAKPSLFITLAFILILSLGAIYFGVYLLIGLPLQNRLTGLMFLIGGLFFCIALAESAKRLIGHPVIRLDKHGLMHFRFGFIPWSDVNEICPLILNIKGNLSAWLEIGTINNAFYLARIPRWLRIFRKSKTGKPLLFLPLSEEDARVACDIAKAYADFAGAPLRENIFSTKLAMELSRLQTSQQKIGRLQTLMTESSENFIKQRQAISKTYFVSNVFVILGVIAICFAAWVTSK</sequence>
<dbReference type="RefSeq" id="WP_256616863.1">
    <property type="nucleotide sequence ID" value="NZ_JANIBK010000162.1"/>
</dbReference>
<name>A0ABT1U995_9GAMM</name>
<comment type="caution">
    <text evidence="2">The sequence shown here is derived from an EMBL/GenBank/DDBJ whole genome shotgun (WGS) entry which is preliminary data.</text>
</comment>
<keyword evidence="1" id="KW-0812">Transmembrane</keyword>
<reference evidence="2 3" key="1">
    <citation type="submission" date="2022-07" db="EMBL/GenBank/DDBJ databases">
        <title>Methylomonas rivi sp. nov., Methylomonas rosea sp. nov., Methylomonas aureus sp. nov. and Methylomonas subterranea sp. nov., four novel methanotrophs isolated from a freshwater creek and the deep terrestrial subsurface.</title>
        <authorList>
            <person name="Abin C."/>
            <person name="Sankaranarayanan K."/>
            <person name="Garner C."/>
            <person name="Sindelar R."/>
            <person name="Kotary K."/>
            <person name="Garner R."/>
            <person name="Barclay S."/>
            <person name="Lawson P."/>
            <person name="Krumholz L."/>
        </authorList>
    </citation>
    <scope>NUCLEOTIDE SEQUENCE [LARGE SCALE GENOMIC DNA]</scope>
    <source>
        <strain evidence="2 3">WSC-6</strain>
    </source>
</reference>
<accession>A0ABT1U995</accession>
<feature type="transmembrane region" description="Helical" evidence="1">
    <location>
        <begin position="7"/>
        <end position="24"/>
    </location>
</feature>
<gene>
    <name evidence="2" type="ORF">NP596_18415</name>
</gene>
<evidence type="ECO:0000313" key="2">
    <source>
        <dbReference type="EMBL" id="MCQ8130439.1"/>
    </source>
</evidence>
<protein>
    <submittedName>
        <fullName evidence="2">Uncharacterized protein</fullName>
    </submittedName>
</protein>
<dbReference type="EMBL" id="JANIBK010000162">
    <property type="protein sequence ID" value="MCQ8130439.1"/>
    <property type="molecule type" value="Genomic_DNA"/>
</dbReference>
<evidence type="ECO:0000313" key="3">
    <source>
        <dbReference type="Proteomes" id="UP001524586"/>
    </source>
</evidence>
<keyword evidence="1" id="KW-1133">Transmembrane helix</keyword>
<proteinExistence type="predicted"/>